<evidence type="ECO:0000256" key="8">
    <source>
        <dbReference type="PIRSR" id="PIRSR005639-2"/>
    </source>
</evidence>
<protein>
    <recommendedName>
        <fullName evidence="2">glutaminase</fullName>
        <ecNumber evidence="2">3.5.1.2</ecNumber>
    </recommendedName>
</protein>
<dbReference type="PIRSF" id="PIRSF005639">
    <property type="entry name" value="Glut_amidoT_SNO"/>
    <property type="match status" value="1"/>
</dbReference>
<dbReference type="OrthoDB" id="2039at2759"/>
<dbReference type="EC" id="3.5.1.2" evidence="2"/>
<dbReference type="CDD" id="cd01749">
    <property type="entry name" value="GATase1_PB"/>
    <property type="match status" value="1"/>
</dbReference>
<dbReference type="PROSITE" id="PS51273">
    <property type="entry name" value="GATASE_TYPE_1"/>
    <property type="match status" value="1"/>
</dbReference>
<dbReference type="Gene3D" id="3.40.50.880">
    <property type="match status" value="1"/>
</dbReference>
<evidence type="ECO:0000313" key="9">
    <source>
        <dbReference type="EMBL" id="ODV90308.1"/>
    </source>
</evidence>
<organism evidence="9 10">
    <name type="scientific">Tortispora caseinolytica NRRL Y-17796</name>
    <dbReference type="NCBI Taxonomy" id="767744"/>
    <lineage>
        <taxon>Eukaryota</taxon>
        <taxon>Fungi</taxon>
        <taxon>Dikarya</taxon>
        <taxon>Ascomycota</taxon>
        <taxon>Saccharomycotina</taxon>
        <taxon>Trigonopsidomycetes</taxon>
        <taxon>Trigonopsidales</taxon>
        <taxon>Trigonopsidaceae</taxon>
        <taxon>Tortispora</taxon>
    </lineage>
</organism>
<evidence type="ECO:0000256" key="1">
    <source>
        <dbReference type="ARBA" id="ARBA00008345"/>
    </source>
</evidence>
<dbReference type="InterPro" id="IPR021196">
    <property type="entry name" value="PdxT/SNO_CS"/>
</dbReference>
<evidence type="ECO:0000256" key="3">
    <source>
        <dbReference type="ARBA" id="ARBA00022801"/>
    </source>
</evidence>
<dbReference type="GO" id="GO:0042823">
    <property type="term" value="P:pyridoxal phosphate biosynthetic process"/>
    <property type="evidence" value="ECO:0007669"/>
    <property type="project" value="InterPro"/>
</dbReference>
<evidence type="ECO:0000256" key="4">
    <source>
        <dbReference type="ARBA" id="ARBA00022962"/>
    </source>
</evidence>
<dbReference type="PROSITE" id="PS51130">
    <property type="entry name" value="PDXT_SNO_2"/>
    <property type="match status" value="1"/>
</dbReference>
<keyword evidence="10" id="KW-1185">Reference proteome</keyword>
<dbReference type="GO" id="GO:0016829">
    <property type="term" value="F:lyase activity"/>
    <property type="evidence" value="ECO:0007669"/>
    <property type="project" value="UniProtKB-KW"/>
</dbReference>
<dbReference type="GO" id="GO:0005829">
    <property type="term" value="C:cytosol"/>
    <property type="evidence" value="ECO:0007669"/>
    <property type="project" value="TreeGrafter"/>
</dbReference>
<gene>
    <name evidence="9" type="ORF">CANCADRAFT_2039</name>
</gene>
<evidence type="ECO:0000256" key="7">
    <source>
        <dbReference type="PIRSR" id="PIRSR005639-1"/>
    </source>
</evidence>
<comment type="catalytic activity">
    <reaction evidence="6">
        <text>L-glutamine + H2O = L-glutamate + NH4(+)</text>
        <dbReference type="Rhea" id="RHEA:15889"/>
        <dbReference type="ChEBI" id="CHEBI:15377"/>
        <dbReference type="ChEBI" id="CHEBI:28938"/>
        <dbReference type="ChEBI" id="CHEBI:29985"/>
        <dbReference type="ChEBI" id="CHEBI:58359"/>
        <dbReference type="EC" id="3.5.1.2"/>
    </reaction>
</comment>
<feature type="active site" description="Nucleophile" evidence="7">
    <location>
        <position position="85"/>
    </location>
</feature>
<dbReference type="InterPro" id="IPR002161">
    <property type="entry name" value="PdxT/SNO"/>
</dbReference>
<evidence type="ECO:0000256" key="6">
    <source>
        <dbReference type="ARBA" id="ARBA00049534"/>
    </source>
</evidence>
<reference evidence="10" key="1">
    <citation type="submission" date="2016-02" db="EMBL/GenBank/DDBJ databases">
        <title>Comparative genomics of biotechnologically important yeasts.</title>
        <authorList>
            <consortium name="DOE Joint Genome Institute"/>
            <person name="Riley R."/>
            <person name="Haridas S."/>
            <person name="Wolfe K.H."/>
            <person name="Lopes M.R."/>
            <person name="Hittinger C.T."/>
            <person name="Goker M."/>
            <person name="Salamov A."/>
            <person name="Wisecaver J."/>
            <person name="Long T.M."/>
            <person name="Aerts A.L."/>
            <person name="Barry K."/>
            <person name="Choi C."/>
            <person name="Clum A."/>
            <person name="Coughlan A.Y."/>
            <person name="Deshpande S."/>
            <person name="Douglass A.P."/>
            <person name="Hanson S.J."/>
            <person name="Klenk H.-P."/>
            <person name="Labutti K."/>
            <person name="Lapidus A."/>
            <person name="Lindquist E."/>
            <person name="Lipzen A."/>
            <person name="Meier-Kolthoff J.P."/>
            <person name="Ohm R.A."/>
            <person name="Otillar R.P."/>
            <person name="Pangilinan J."/>
            <person name="Peng Y."/>
            <person name="Rokas A."/>
            <person name="Rosa C.A."/>
            <person name="Scheuner C."/>
            <person name="Sibirny A.A."/>
            <person name="Slot J.C."/>
            <person name="Stielow J.B."/>
            <person name="Sun H."/>
            <person name="Kurtzman C.P."/>
            <person name="Blackwell M."/>
            <person name="Jeffries T.W."/>
            <person name="Grigoriev I.V."/>
        </authorList>
    </citation>
    <scope>NUCLEOTIDE SEQUENCE [LARGE SCALE GENOMIC DNA]</scope>
    <source>
        <strain evidence="10">NRRL Y-17796</strain>
    </source>
</reference>
<evidence type="ECO:0000313" key="10">
    <source>
        <dbReference type="Proteomes" id="UP000095023"/>
    </source>
</evidence>
<dbReference type="NCBIfam" id="TIGR03800">
    <property type="entry name" value="PLP_synth_Pdx2"/>
    <property type="match status" value="1"/>
</dbReference>
<feature type="binding site" evidence="8">
    <location>
        <position position="115"/>
    </location>
    <ligand>
        <name>L-glutamine</name>
        <dbReference type="ChEBI" id="CHEBI:58359"/>
    </ligand>
</feature>
<evidence type="ECO:0000256" key="5">
    <source>
        <dbReference type="ARBA" id="ARBA00023239"/>
    </source>
</evidence>
<name>A0A1E4TF60_9ASCO</name>
<sequence length="225" mass="24932">MIIGVLALQGAFFEHVHMLKQVVAKRELNYQVQEVRTVAQLNQCDALVIPGGESTTMSLVAERSGLLEPLRQFVNNTDKPIWGTCAGLILVSDQANRTKRDGQELVGGLSIRINRNHFGRQNESFIEPMNLEFLEDKATPFDCVFIRAPAVDTILDSTNRSPPEGTICAPINIKAANARGPVQILAKTKRGDIVAVKQGRIFGTSFHPELTSDTRVHEYWVSTFC</sequence>
<feature type="binding site" evidence="8">
    <location>
        <begin position="52"/>
        <end position="54"/>
    </location>
    <ligand>
        <name>L-glutamine</name>
        <dbReference type="ChEBI" id="CHEBI:58359"/>
    </ligand>
</feature>
<feature type="binding site" evidence="8">
    <location>
        <begin position="146"/>
        <end position="147"/>
    </location>
    <ligand>
        <name>L-glutamine</name>
        <dbReference type="ChEBI" id="CHEBI:58359"/>
    </ligand>
</feature>
<dbReference type="GO" id="GO:1903600">
    <property type="term" value="C:glutaminase complex"/>
    <property type="evidence" value="ECO:0007669"/>
    <property type="project" value="TreeGrafter"/>
</dbReference>
<dbReference type="InterPro" id="IPR029062">
    <property type="entry name" value="Class_I_gatase-like"/>
</dbReference>
<feature type="active site" description="Charge relay system" evidence="7">
    <location>
        <position position="207"/>
    </location>
</feature>
<feature type="active site" description="Charge relay system" evidence="7">
    <location>
        <position position="209"/>
    </location>
</feature>
<accession>A0A1E4TF60</accession>
<dbReference type="GO" id="GO:0004359">
    <property type="term" value="F:glutaminase activity"/>
    <property type="evidence" value="ECO:0007669"/>
    <property type="project" value="UniProtKB-EC"/>
</dbReference>
<dbReference type="PANTHER" id="PTHR31559">
    <property type="entry name" value="PYRIDOXAL 5'-PHOSPHATE SYNTHASE SUBUNIT SNO"/>
    <property type="match status" value="1"/>
</dbReference>
<keyword evidence="3" id="KW-0378">Hydrolase</keyword>
<evidence type="ECO:0000256" key="2">
    <source>
        <dbReference type="ARBA" id="ARBA00012918"/>
    </source>
</evidence>
<dbReference type="PANTHER" id="PTHR31559:SF0">
    <property type="entry name" value="PYRIDOXAL 5'-PHOSPHATE SYNTHASE SUBUNIT SNO1-RELATED"/>
    <property type="match status" value="1"/>
</dbReference>
<dbReference type="SUPFAM" id="SSF52317">
    <property type="entry name" value="Class I glutamine amidotransferase-like"/>
    <property type="match status" value="1"/>
</dbReference>
<dbReference type="Proteomes" id="UP000095023">
    <property type="component" value="Unassembled WGS sequence"/>
</dbReference>
<comment type="similarity">
    <text evidence="1">Belongs to the glutaminase PdxT/SNO family.</text>
</comment>
<keyword evidence="4" id="KW-0315">Glutamine amidotransferase</keyword>
<dbReference type="GO" id="GO:0008614">
    <property type="term" value="P:pyridoxine metabolic process"/>
    <property type="evidence" value="ECO:0007669"/>
    <property type="project" value="TreeGrafter"/>
</dbReference>
<dbReference type="AlphaFoldDB" id="A0A1E4TF60"/>
<proteinExistence type="inferred from homology"/>
<dbReference type="EMBL" id="KV453842">
    <property type="protein sequence ID" value="ODV90308.1"/>
    <property type="molecule type" value="Genomic_DNA"/>
</dbReference>
<dbReference type="Pfam" id="PF01174">
    <property type="entry name" value="SNO"/>
    <property type="match status" value="2"/>
</dbReference>
<dbReference type="PROSITE" id="PS01236">
    <property type="entry name" value="PDXT_SNO_1"/>
    <property type="match status" value="1"/>
</dbReference>
<dbReference type="HAMAP" id="MF_01615">
    <property type="entry name" value="PdxT"/>
    <property type="match status" value="1"/>
</dbReference>
<keyword evidence="5" id="KW-0456">Lyase</keyword>